<accession>A0A0U3L8B6</accession>
<name>A0A0U3L8B6_9BURK</name>
<sequence>MWSDPPRAPMTPLRTSPQRLAPDRPGGPRLNREDLVIVSVQGQIAHPVAGTAPYRIGHDGVPRVLPGTGGIVLNRRIGDLCVGLAGDHIEPGVSLHNNSREIVGPRDGPNTALMTYACVGNVAEVLSGRCRGQRGLVTGKHGGVNHVMVDFPTPVLEKLAIGDRIGIRSHGLGLRLLQYPKIEVLNCDPALLGRWGVLEQDGRLHVPVTHLVPARLMGSGLGKNTAWRGDYDIQLADRPSRERWKLTSLRFGDMVAIIGADVRRGPIFRESRVTIGVIVHGDSTVAGHGPGVTPLLTGPAACLRPLLRPNANLAEIFQVRRAVPPRPRRLLVERDARRPSCVPAEAPGPRLAFETALADDH</sequence>
<reference evidence="1 2" key="1">
    <citation type="submission" date="2015-12" db="EMBL/GenBank/DDBJ databases">
        <title>Complete genome of Roseateles depolymerans KCTC 42856.</title>
        <authorList>
            <person name="Kim K.M."/>
        </authorList>
    </citation>
    <scope>NUCLEOTIDE SEQUENCE [LARGE SCALE GENOMIC DNA]</scope>
    <source>
        <strain evidence="1 2">KCTC 42856</strain>
    </source>
</reference>
<dbReference type="Proteomes" id="UP000060699">
    <property type="component" value="Chromosome"/>
</dbReference>
<dbReference type="InterPro" id="IPR048399">
    <property type="entry name" value="DUF4438_C"/>
</dbReference>
<dbReference type="InterPro" id="IPR044910">
    <property type="entry name" value="TM_1086_SG_dom"/>
</dbReference>
<protein>
    <submittedName>
        <fullName evidence="1">Uncharacterized protein</fullName>
    </submittedName>
</protein>
<dbReference type="InterPro" id="IPR044909">
    <property type="entry name" value="TM_1086_sf"/>
</dbReference>
<dbReference type="AlphaFoldDB" id="A0A0U3L8B6"/>
<dbReference type="Gene3D" id="4.10.1180.10">
    <property type="entry name" value="tm1086 domain"/>
    <property type="match status" value="1"/>
</dbReference>
<dbReference type="PATRIC" id="fig|76731.3.peg.3166"/>
<dbReference type="EMBL" id="CP013729">
    <property type="protein sequence ID" value="ALV07550.1"/>
    <property type="molecule type" value="Genomic_DNA"/>
</dbReference>
<evidence type="ECO:0000313" key="1">
    <source>
        <dbReference type="EMBL" id="ALV07550.1"/>
    </source>
</evidence>
<dbReference type="KEGG" id="rdp:RD2015_3089"/>
<dbReference type="Gene3D" id="2.102.30.10">
    <property type="entry name" value="tm1086 (SG structure) domain"/>
    <property type="match status" value="1"/>
</dbReference>
<evidence type="ECO:0000313" key="2">
    <source>
        <dbReference type="Proteomes" id="UP000060699"/>
    </source>
</evidence>
<gene>
    <name evidence="1" type="ORF">RD2015_3089</name>
</gene>
<dbReference type="Pfam" id="PF20999">
    <property type="entry name" value="DUF4438_C"/>
    <property type="match status" value="1"/>
</dbReference>
<dbReference type="STRING" id="76731.RD2015_3089"/>
<keyword evidence="2" id="KW-1185">Reference proteome</keyword>
<dbReference type="Pfam" id="PF14505">
    <property type="entry name" value="DUF4438"/>
    <property type="match status" value="1"/>
</dbReference>
<proteinExistence type="predicted"/>
<organism evidence="1 2">
    <name type="scientific">Roseateles depolymerans</name>
    <dbReference type="NCBI Taxonomy" id="76731"/>
    <lineage>
        <taxon>Bacteria</taxon>
        <taxon>Pseudomonadati</taxon>
        <taxon>Pseudomonadota</taxon>
        <taxon>Betaproteobacteria</taxon>
        <taxon>Burkholderiales</taxon>
        <taxon>Sphaerotilaceae</taxon>
        <taxon>Roseateles</taxon>
    </lineage>
</organism>
<dbReference type="InterPro" id="IPR029433">
    <property type="entry name" value="DUF4438_N"/>
</dbReference>
<dbReference type="Gene3D" id="2.40.10.170">
    <property type="match status" value="1"/>
</dbReference>